<comment type="caution">
    <text evidence="1">The sequence shown here is derived from an EMBL/GenBank/DDBJ whole genome shotgun (WGS) entry which is preliminary data.</text>
</comment>
<organism evidence="1 2">
    <name type="scientific">Smallanthus sonchifolius</name>
    <dbReference type="NCBI Taxonomy" id="185202"/>
    <lineage>
        <taxon>Eukaryota</taxon>
        <taxon>Viridiplantae</taxon>
        <taxon>Streptophyta</taxon>
        <taxon>Embryophyta</taxon>
        <taxon>Tracheophyta</taxon>
        <taxon>Spermatophyta</taxon>
        <taxon>Magnoliopsida</taxon>
        <taxon>eudicotyledons</taxon>
        <taxon>Gunneridae</taxon>
        <taxon>Pentapetalae</taxon>
        <taxon>asterids</taxon>
        <taxon>campanulids</taxon>
        <taxon>Asterales</taxon>
        <taxon>Asteraceae</taxon>
        <taxon>Asteroideae</taxon>
        <taxon>Heliantheae alliance</taxon>
        <taxon>Millerieae</taxon>
        <taxon>Smallanthus</taxon>
    </lineage>
</organism>
<dbReference type="Proteomes" id="UP001056120">
    <property type="component" value="Linkage Group LG02"/>
</dbReference>
<reference evidence="1 2" key="2">
    <citation type="journal article" date="2022" name="Mol. Ecol. Resour.">
        <title>The genomes of chicory, endive, great burdock and yacon provide insights into Asteraceae paleo-polyploidization history and plant inulin production.</title>
        <authorList>
            <person name="Fan W."/>
            <person name="Wang S."/>
            <person name="Wang H."/>
            <person name="Wang A."/>
            <person name="Jiang F."/>
            <person name="Liu H."/>
            <person name="Zhao H."/>
            <person name="Xu D."/>
            <person name="Zhang Y."/>
        </authorList>
    </citation>
    <scope>NUCLEOTIDE SEQUENCE [LARGE SCALE GENOMIC DNA]</scope>
    <source>
        <strain evidence="2">cv. Yunnan</strain>
        <tissue evidence="1">Leaves</tissue>
    </source>
</reference>
<gene>
    <name evidence="1" type="ORF">L1987_07232</name>
</gene>
<proteinExistence type="predicted"/>
<accession>A0ACB9K0I9</accession>
<reference evidence="2" key="1">
    <citation type="journal article" date="2022" name="Mol. Ecol. Resour.">
        <title>The genomes of chicory, endive, great burdock and yacon provide insights into Asteraceae palaeo-polyploidization history and plant inulin production.</title>
        <authorList>
            <person name="Fan W."/>
            <person name="Wang S."/>
            <person name="Wang H."/>
            <person name="Wang A."/>
            <person name="Jiang F."/>
            <person name="Liu H."/>
            <person name="Zhao H."/>
            <person name="Xu D."/>
            <person name="Zhang Y."/>
        </authorList>
    </citation>
    <scope>NUCLEOTIDE SEQUENCE [LARGE SCALE GENOMIC DNA]</scope>
    <source>
        <strain evidence="2">cv. Yunnan</strain>
    </source>
</reference>
<dbReference type="EMBL" id="CM042019">
    <property type="protein sequence ID" value="KAI3825679.1"/>
    <property type="molecule type" value="Genomic_DNA"/>
</dbReference>
<protein>
    <submittedName>
        <fullName evidence="1">Uncharacterized protein</fullName>
    </submittedName>
</protein>
<name>A0ACB9K0I9_9ASTR</name>
<sequence>MVFGHLYNSKTTSSPSGKIRKNILQGELSFNLEYGRGTVGNIWIKHDKNHLSKSSFRLGVMIDDCSFEIKEAVTDPFEAKDQRIELLCKRLENEKIMNVKDFLDRLFSNPVALQKIYGSNGKRWEVTIRHAKTAICDNKSNVSGSVGSNTREPDVVSVVDHNGCTEPDVESYQQSPSSNDMMWMACDPFILHQNEYFL</sequence>
<evidence type="ECO:0000313" key="2">
    <source>
        <dbReference type="Proteomes" id="UP001056120"/>
    </source>
</evidence>
<evidence type="ECO:0000313" key="1">
    <source>
        <dbReference type="EMBL" id="KAI3825679.1"/>
    </source>
</evidence>
<keyword evidence="2" id="KW-1185">Reference proteome</keyword>